<sequence>MDNNILITGGTSGVGLAIARSLASKPVKLILLGRNSFHAQIMMLELQNKTANVSYYLADLTDESSRQELIKQLVIDNKKIDTVFDCVGIYPKNKEINITVNLTSHYFFLTELNQCLADNSRIFIVTGFPNVVKYAPILDFQSTLINRALWEITYKSLLVSLLAQQLGRKSTVNGFYPGHIQSNLRPHSQKNIQNTLPIASYLLFSKKLNGITNALIDYNGKQIMLNAKKYNYKKAYRYLKKYLPI</sequence>
<protein>
    <submittedName>
        <fullName evidence="3">Uncharacterized protein</fullName>
    </submittedName>
</protein>
<comment type="caution">
    <text evidence="3">The sequence shown here is derived from an EMBL/GenBank/DDBJ whole genome shotgun (WGS) entry which is preliminary data.</text>
</comment>
<dbReference type="InterPro" id="IPR036291">
    <property type="entry name" value="NAD(P)-bd_dom_sf"/>
</dbReference>
<dbReference type="Pfam" id="PF00106">
    <property type="entry name" value="adh_short"/>
    <property type="match status" value="1"/>
</dbReference>
<gene>
    <name evidence="3" type="ORF">LMG032447_00735</name>
</gene>
<dbReference type="CDD" id="cd05233">
    <property type="entry name" value="SDR_c"/>
    <property type="match status" value="1"/>
</dbReference>
<dbReference type="PANTHER" id="PTHR43008">
    <property type="entry name" value="BENZIL REDUCTASE"/>
    <property type="match status" value="1"/>
</dbReference>
<dbReference type="SUPFAM" id="SSF51735">
    <property type="entry name" value="NAD(P)-binding Rossmann-fold domains"/>
    <property type="match status" value="1"/>
</dbReference>
<evidence type="ECO:0000313" key="3">
    <source>
        <dbReference type="EMBL" id="CAH1853882.1"/>
    </source>
</evidence>
<dbReference type="InterPro" id="IPR002347">
    <property type="entry name" value="SDR_fam"/>
</dbReference>
<comment type="similarity">
    <text evidence="1">Belongs to the short-chain dehydrogenases/reductases (SDR) family.</text>
</comment>
<dbReference type="Gene3D" id="3.40.50.720">
    <property type="entry name" value="NAD(P)-binding Rossmann-like Domain"/>
    <property type="match status" value="1"/>
</dbReference>
<dbReference type="EMBL" id="CAKOEU010000003">
    <property type="protein sequence ID" value="CAH1853882.1"/>
    <property type="molecule type" value="Genomic_DNA"/>
</dbReference>
<proteinExistence type="inferred from homology"/>
<evidence type="ECO:0000313" key="4">
    <source>
        <dbReference type="Proteomes" id="UP000838102"/>
    </source>
</evidence>
<accession>A0ABN8HCN0</accession>
<reference evidence="3" key="1">
    <citation type="submission" date="2022-03" db="EMBL/GenBank/DDBJ databases">
        <authorList>
            <person name="Hettiarachchi G."/>
        </authorList>
    </citation>
    <scope>NUCLEOTIDE SEQUENCE</scope>
    <source>
        <strain evidence="3">LMG 32447</strain>
    </source>
</reference>
<dbReference type="Proteomes" id="UP000838102">
    <property type="component" value="Unassembled WGS sequence"/>
</dbReference>
<organism evidence="3 4">
    <name type="scientific">Convivina praedatoris</name>
    <dbReference type="NCBI Taxonomy" id="2880963"/>
    <lineage>
        <taxon>Bacteria</taxon>
        <taxon>Bacillati</taxon>
        <taxon>Bacillota</taxon>
        <taxon>Bacilli</taxon>
        <taxon>Lactobacillales</taxon>
        <taxon>Lactobacillaceae</taxon>
        <taxon>Convivina</taxon>
    </lineage>
</organism>
<keyword evidence="4" id="KW-1185">Reference proteome</keyword>
<evidence type="ECO:0000256" key="2">
    <source>
        <dbReference type="ARBA" id="ARBA00023002"/>
    </source>
</evidence>
<name>A0ABN8HCN0_9LACO</name>
<dbReference type="RefSeq" id="WP_248706149.1">
    <property type="nucleotide sequence ID" value="NZ_CAKOET010000003.1"/>
</dbReference>
<dbReference type="PRINTS" id="PR00081">
    <property type="entry name" value="GDHRDH"/>
</dbReference>
<dbReference type="PANTHER" id="PTHR43008:SF4">
    <property type="entry name" value="CHAIN DEHYDROGENASE, PUTATIVE (AFU_ORTHOLOGUE AFUA_4G08710)-RELATED"/>
    <property type="match status" value="1"/>
</dbReference>
<keyword evidence="2" id="KW-0560">Oxidoreductase</keyword>
<evidence type="ECO:0000256" key="1">
    <source>
        <dbReference type="ARBA" id="ARBA00006484"/>
    </source>
</evidence>